<keyword evidence="2" id="KW-0732">Signal</keyword>
<sequence>MRASAFIVAAMTFGACMAATSAVAGPRIDARAFATLAATCAPRVDRLTLEALVRTESAYNPYAIGVVGGRLVRQPATLEEAVATARSLERQGYNFSVGLGQVNRYNLARFGETLETAFDACRNLRAGGTILAECFARSLPRYGDQQQALRAALSCYYSGNFETGFRHGYVQKVVANAGDVPAIVPDAAAPGRIEPIPVVPAGGGTPGPRAPRPASTSAQPRVLTGSACTGQTGRQVMIVACNRADGTSCLRCVALPR</sequence>
<feature type="signal peptide" evidence="2">
    <location>
        <begin position="1"/>
        <end position="24"/>
    </location>
</feature>
<protein>
    <recommendedName>
        <fullName evidence="3">Transglycosylase SLT domain-containing protein</fullName>
    </recommendedName>
</protein>
<proteinExistence type="predicted"/>
<feature type="domain" description="Transglycosylase SLT" evidence="3">
    <location>
        <begin position="37"/>
        <end position="162"/>
    </location>
</feature>
<comment type="caution">
    <text evidence="4">The sequence shown here is derived from an EMBL/GenBank/DDBJ whole genome shotgun (WGS) entry which is preliminary data.</text>
</comment>
<dbReference type="Proteomes" id="UP001189663">
    <property type="component" value="Unassembled WGS sequence"/>
</dbReference>
<dbReference type="PROSITE" id="PS51257">
    <property type="entry name" value="PROKAR_LIPOPROTEIN"/>
    <property type="match status" value="1"/>
</dbReference>
<reference evidence="4 5" key="1">
    <citation type="submission" date="2023-07" db="EMBL/GenBank/DDBJ databases">
        <authorList>
            <person name="Peeters C."/>
        </authorList>
    </citation>
    <scope>NUCLEOTIDE SEQUENCE [LARGE SCALE GENOMIC DNA]</scope>
    <source>
        <strain evidence="4 5">LMG 18096</strain>
    </source>
</reference>
<feature type="chain" id="PRO_5044762894" description="Transglycosylase SLT domain-containing protein" evidence="2">
    <location>
        <begin position="25"/>
        <end position="257"/>
    </location>
</feature>
<evidence type="ECO:0000313" key="4">
    <source>
        <dbReference type="EMBL" id="CAJ0774782.1"/>
    </source>
</evidence>
<evidence type="ECO:0000259" key="3">
    <source>
        <dbReference type="Pfam" id="PF01464"/>
    </source>
</evidence>
<gene>
    <name evidence="4" type="ORF">LMG18096_00297</name>
</gene>
<dbReference type="Pfam" id="PF01464">
    <property type="entry name" value="SLT"/>
    <property type="match status" value="1"/>
</dbReference>
<dbReference type="SUPFAM" id="SSF53955">
    <property type="entry name" value="Lysozyme-like"/>
    <property type="match status" value="1"/>
</dbReference>
<keyword evidence="5" id="KW-1185">Reference proteome</keyword>
<name>A0ABC8QCE5_9RALS</name>
<dbReference type="InterPro" id="IPR008258">
    <property type="entry name" value="Transglycosylase_SLT_dom_1"/>
</dbReference>
<feature type="region of interest" description="Disordered" evidence="1">
    <location>
        <begin position="200"/>
        <end position="222"/>
    </location>
</feature>
<evidence type="ECO:0000256" key="1">
    <source>
        <dbReference type="SAM" id="MobiDB-lite"/>
    </source>
</evidence>
<evidence type="ECO:0000256" key="2">
    <source>
        <dbReference type="SAM" id="SignalP"/>
    </source>
</evidence>
<dbReference type="Gene3D" id="1.10.530.10">
    <property type="match status" value="1"/>
</dbReference>
<evidence type="ECO:0000313" key="5">
    <source>
        <dbReference type="Proteomes" id="UP001189663"/>
    </source>
</evidence>
<dbReference type="EMBL" id="CATZAT010000001">
    <property type="protein sequence ID" value="CAJ0774782.1"/>
    <property type="molecule type" value="Genomic_DNA"/>
</dbReference>
<organism evidence="4 5">
    <name type="scientific">Ralstonia holmesii</name>
    <dbReference type="NCBI Taxonomy" id="3058602"/>
    <lineage>
        <taxon>Bacteria</taxon>
        <taxon>Pseudomonadati</taxon>
        <taxon>Pseudomonadota</taxon>
        <taxon>Betaproteobacteria</taxon>
        <taxon>Burkholderiales</taxon>
        <taxon>Burkholderiaceae</taxon>
        <taxon>Ralstonia</taxon>
    </lineage>
</organism>
<accession>A0ABC8QCE5</accession>
<dbReference type="RefSeq" id="WP_051541534.1">
    <property type="nucleotide sequence ID" value="NZ_CATZAT010000001.1"/>
</dbReference>
<dbReference type="InterPro" id="IPR023346">
    <property type="entry name" value="Lysozyme-like_dom_sf"/>
</dbReference>
<dbReference type="CDD" id="cd16892">
    <property type="entry name" value="LT_VirB1-like"/>
    <property type="match status" value="1"/>
</dbReference>
<dbReference type="AlphaFoldDB" id="A0ABC8QCE5"/>